<gene>
    <name evidence="2" type="ORF">A3C72_01235</name>
</gene>
<evidence type="ECO:0000313" key="2">
    <source>
        <dbReference type="EMBL" id="OHA22663.1"/>
    </source>
</evidence>
<dbReference type="Proteomes" id="UP000177130">
    <property type="component" value="Unassembled WGS sequence"/>
</dbReference>
<evidence type="ECO:0000313" key="3">
    <source>
        <dbReference type="Proteomes" id="UP000177130"/>
    </source>
</evidence>
<dbReference type="STRING" id="1802306.A3C72_01235"/>
<dbReference type="EMBL" id="MHRK01000049">
    <property type="protein sequence ID" value="OHA22663.1"/>
    <property type="molecule type" value="Genomic_DNA"/>
</dbReference>
<proteinExistence type="predicted"/>
<keyword evidence="1" id="KW-0175">Coiled coil</keyword>
<organism evidence="2 3">
    <name type="scientific">Candidatus Taylorbacteria bacterium RIFCSPHIGHO2_02_FULL_43_32b</name>
    <dbReference type="NCBI Taxonomy" id="1802306"/>
    <lineage>
        <taxon>Bacteria</taxon>
        <taxon>Candidatus Tayloriibacteriota</taxon>
    </lineage>
</organism>
<evidence type="ECO:0000256" key="1">
    <source>
        <dbReference type="SAM" id="Coils"/>
    </source>
</evidence>
<comment type="caution">
    <text evidence="2">The sequence shown here is derived from an EMBL/GenBank/DDBJ whole genome shotgun (WGS) entry which is preliminary data.</text>
</comment>
<protein>
    <submittedName>
        <fullName evidence="2">Uncharacterized protein</fullName>
    </submittedName>
</protein>
<feature type="coiled-coil region" evidence="1">
    <location>
        <begin position="16"/>
        <end position="43"/>
    </location>
</feature>
<accession>A0A1G2MFQ5</accession>
<dbReference type="AlphaFoldDB" id="A0A1G2MFQ5"/>
<reference evidence="2 3" key="1">
    <citation type="journal article" date="2016" name="Nat. Commun.">
        <title>Thousands of microbial genomes shed light on interconnected biogeochemical processes in an aquifer system.</title>
        <authorList>
            <person name="Anantharaman K."/>
            <person name="Brown C.T."/>
            <person name="Hug L.A."/>
            <person name="Sharon I."/>
            <person name="Castelle C.J."/>
            <person name="Probst A.J."/>
            <person name="Thomas B.C."/>
            <person name="Singh A."/>
            <person name="Wilkins M.J."/>
            <person name="Karaoz U."/>
            <person name="Brodie E.L."/>
            <person name="Williams K.H."/>
            <person name="Hubbard S.S."/>
            <person name="Banfield J.F."/>
        </authorList>
    </citation>
    <scope>NUCLEOTIDE SEQUENCE [LARGE SCALE GENOMIC DNA]</scope>
</reference>
<name>A0A1G2MFQ5_9BACT</name>
<sequence>MSEKVFHFLVMLFCKLIEQQRRIRRLERDVQNLRAVNADFRTKLRNLSQIRETLGDDNRLYAAETVGQPVDEKHAWEHYEKHDGPENFAWRQVLNKCLRRHRLKVSR</sequence>